<organism evidence="2 3">
    <name type="scientific">Massiliimalia timonensis</name>
    <dbReference type="NCBI Taxonomy" id="1987501"/>
    <lineage>
        <taxon>Bacteria</taxon>
        <taxon>Bacillati</taxon>
        <taxon>Bacillota</taxon>
        <taxon>Clostridia</taxon>
        <taxon>Eubacteriales</taxon>
        <taxon>Oscillospiraceae</taxon>
        <taxon>Massiliimalia</taxon>
    </lineage>
</organism>
<name>A0A8J6PGK3_9FIRM</name>
<evidence type="ECO:0000256" key="1">
    <source>
        <dbReference type="SAM" id="Phobius"/>
    </source>
</evidence>
<dbReference type="RefSeq" id="WP_093988283.1">
    <property type="nucleotide sequence ID" value="NZ_FYDD01000003.1"/>
</dbReference>
<keyword evidence="3" id="KW-1185">Reference proteome</keyword>
<dbReference type="EMBL" id="JACRTL010000001">
    <property type="protein sequence ID" value="MBC8609860.1"/>
    <property type="molecule type" value="Genomic_DNA"/>
</dbReference>
<evidence type="ECO:0000313" key="3">
    <source>
        <dbReference type="Proteomes" id="UP000632659"/>
    </source>
</evidence>
<sequence length="82" mass="9197">MITKQLHSIHHCSKSSFFDNRLIFPSKSKQVKFEEKLETYFINHPLAFWIAAIIGFPIGMLLAVGLVAAVLGLIFLGVSSFM</sequence>
<proteinExistence type="predicted"/>
<keyword evidence="1" id="KW-0812">Transmembrane</keyword>
<evidence type="ECO:0000313" key="2">
    <source>
        <dbReference type="EMBL" id="MBC8609860.1"/>
    </source>
</evidence>
<protein>
    <submittedName>
        <fullName evidence="2">Uncharacterized protein</fullName>
    </submittedName>
</protein>
<accession>A0A8J6PGK3</accession>
<gene>
    <name evidence="2" type="ORF">H8702_01820</name>
</gene>
<keyword evidence="1" id="KW-1133">Transmembrane helix</keyword>
<dbReference type="AlphaFoldDB" id="A0A8J6PGK3"/>
<comment type="caution">
    <text evidence="2">The sequence shown here is derived from an EMBL/GenBank/DDBJ whole genome shotgun (WGS) entry which is preliminary data.</text>
</comment>
<dbReference type="Proteomes" id="UP000632659">
    <property type="component" value="Unassembled WGS sequence"/>
</dbReference>
<feature type="transmembrane region" description="Helical" evidence="1">
    <location>
        <begin position="46"/>
        <end position="76"/>
    </location>
</feature>
<keyword evidence="1" id="KW-0472">Membrane</keyword>
<reference evidence="2" key="1">
    <citation type="submission" date="2020-08" db="EMBL/GenBank/DDBJ databases">
        <title>Genome public.</title>
        <authorList>
            <person name="Liu C."/>
            <person name="Sun Q."/>
        </authorList>
    </citation>
    <scope>NUCLEOTIDE SEQUENCE</scope>
    <source>
        <strain evidence="2">NSJ-15</strain>
    </source>
</reference>